<evidence type="ECO:0000256" key="1">
    <source>
        <dbReference type="ARBA" id="ARBA00022741"/>
    </source>
</evidence>
<keyword evidence="2 4" id="KW-0067">ATP-binding</keyword>
<dbReference type="CDD" id="cd03230">
    <property type="entry name" value="ABC_DR_subfamily_A"/>
    <property type="match status" value="1"/>
</dbReference>
<reference evidence="4 5" key="1">
    <citation type="submission" date="2020-01" db="EMBL/GenBank/DDBJ databases">
        <authorList>
            <person name="Lee S.D."/>
        </authorList>
    </citation>
    <scope>NUCLEOTIDE SEQUENCE [LARGE SCALE GENOMIC DNA]</scope>
    <source>
        <strain evidence="4 5">SAP-1</strain>
    </source>
</reference>
<evidence type="ECO:0000259" key="3">
    <source>
        <dbReference type="PROSITE" id="PS50893"/>
    </source>
</evidence>
<gene>
    <name evidence="4" type="ORF">GW590_21795</name>
</gene>
<dbReference type="GO" id="GO:0005524">
    <property type="term" value="F:ATP binding"/>
    <property type="evidence" value="ECO:0007669"/>
    <property type="project" value="UniProtKB-KW"/>
</dbReference>
<proteinExistence type="predicted"/>
<dbReference type="PROSITE" id="PS00211">
    <property type="entry name" value="ABC_TRANSPORTER_1"/>
    <property type="match status" value="1"/>
</dbReference>
<dbReference type="AlphaFoldDB" id="A0A848MUB0"/>
<organism evidence="4 5">
    <name type="scientific">Rouxiella aceris</name>
    <dbReference type="NCBI Taxonomy" id="2703884"/>
    <lineage>
        <taxon>Bacteria</taxon>
        <taxon>Pseudomonadati</taxon>
        <taxon>Pseudomonadota</taxon>
        <taxon>Gammaproteobacteria</taxon>
        <taxon>Enterobacterales</taxon>
        <taxon>Yersiniaceae</taxon>
        <taxon>Rouxiella</taxon>
    </lineage>
</organism>
<reference evidence="4 5" key="2">
    <citation type="submission" date="2020-06" db="EMBL/GenBank/DDBJ databases">
        <title>Polyphasic characterization of a Rahnella strain isolated from tree sap.</title>
        <authorList>
            <person name="Kim I.S."/>
        </authorList>
    </citation>
    <scope>NUCLEOTIDE SEQUENCE [LARGE SCALE GENOMIC DNA]</scope>
    <source>
        <strain evidence="4 5">SAP-1</strain>
    </source>
</reference>
<dbReference type="PANTHER" id="PTHR43038">
    <property type="entry name" value="ATP-BINDING CASSETTE, SUB-FAMILY H, MEMBER 1"/>
    <property type="match status" value="1"/>
</dbReference>
<evidence type="ECO:0000313" key="4">
    <source>
        <dbReference type="EMBL" id="NMP29484.1"/>
    </source>
</evidence>
<dbReference type="Proteomes" id="UP000585363">
    <property type="component" value="Unassembled WGS sequence"/>
</dbReference>
<dbReference type="InterPro" id="IPR027417">
    <property type="entry name" value="P-loop_NTPase"/>
</dbReference>
<dbReference type="Pfam" id="PF00005">
    <property type="entry name" value="ABC_tran"/>
    <property type="match status" value="1"/>
</dbReference>
<sequence length="306" mass="34206">MNNLIIDINGLNKYFAAEHIVKNLTVQVAQGEIFGVLGPNGSGKTTAIRMMCGLLSPSSGQGRCMGLDIIKDKEKIKKSVGYMTQYFSLWGALSVRQNLTFVARMYQLQHPDARVEEVMAQFALTERQHQLARTLSGGWKQRLSLAACLIHSPKVIFLDEPTAGVDPAARQVFWRELYRIAAQGVTILVSTHYMDEAERCNNLAYIAKGRVLIQGKPNDIINSQKLYSWEIAGRDLPALEKRLLANTEIAHVCQRGNLLYITARQELPLAEMIEKFQPGYQICRCPLSLEDIFSCLSKGSTLIEAC</sequence>
<evidence type="ECO:0000313" key="5">
    <source>
        <dbReference type="Proteomes" id="UP000585363"/>
    </source>
</evidence>
<dbReference type="PROSITE" id="PS50893">
    <property type="entry name" value="ABC_TRANSPORTER_2"/>
    <property type="match status" value="1"/>
</dbReference>
<evidence type="ECO:0000256" key="2">
    <source>
        <dbReference type="ARBA" id="ARBA00022840"/>
    </source>
</evidence>
<feature type="domain" description="ABC transporter" evidence="3">
    <location>
        <begin position="6"/>
        <end position="233"/>
    </location>
</feature>
<protein>
    <submittedName>
        <fullName evidence="4">ABC transporter ATP-binding protein</fullName>
    </submittedName>
</protein>
<comment type="caution">
    <text evidence="4">The sequence shown here is derived from an EMBL/GenBank/DDBJ whole genome shotgun (WGS) entry which is preliminary data.</text>
</comment>
<accession>A0A848MUB0</accession>
<keyword evidence="5" id="KW-1185">Reference proteome</keyword>
<dbReference type="Gene3D" id="3.40.50.300">
    <property type="entry name" value="P-loop containing nucleotide triphosphate hydrolases"/>
    <property type="match status" value="1"/>
</dbReference>
<dbReference type="EMBL" id="JAADJU010000014">
    <property type="protein sequence ID" value="NMP29484.1"/>
    <property type="molecule type" value="Genomic_DNA"/>
</dbReference>
<dbReference type="GO" id="GO:0016887">
    <property type="term" value="F:ATP hydrolysis activity"/>
    <property type="evidence" value="ECO:0007669"/>
    <property type="project" value="InterPro"/>
</dbReference>
<dbReference type="RefSeq" id="WP_169405192.1">
    <property type="nucleotide sequence ID" value="NZ_JAADJU010000014.1"/>
</dbReference>
<keyword evidence="1" id="KW-0547">Nucleotide-binding</keyword>
<dbReference type="InterPro" id="IPR003593">
    <property type="entry name" value="AAA+_ATPase"/>
</dbReference>
<dbReference type="SUPFAM" id="SSF52540">
    <property type="entry name" value="P-loop containing nucleoside triphosphate hydrolases"/>
    <property type="match status" value="1"/>
</dbReference>
<dbReference type="PANTHER" id="PTHR43038:SF3">
    <property type="entry name" value="ABC TRANSPORTER G FAMILY MEMBER 20 ISOFORM X1"/>
    <property type="match status" value="1"/>
</dbReference>
<dbReference type="InterPro" id="IPR003439">
    <property type="entry name" value="ABC_transporter-like_ATP-bd"/>
</dbReference>
<dbReference type="SMART" id="SM00382">
    <property type="entry name" value="AAA"/>
    <property type="match status" value="1"/>
</dbReference>
<name>A0A848MUB0_9GAMM</name>
<dbReference type="InterPro" id="IPR017871">
    <property type="entry name" value="ABC_transporter-like_CS"/>
</dbReference>